<evidence type="ECO:0000313" key="2">
    <source>
        <dbReference type="EMBL" id="KAH0918840.1"/>
    </source>
</evidence>
<gene>
    <name evidence="2" type="ORF">HID58_026500</name>
</gene>
<feature type="non-terminal residue" evidence="2">
    <location>
        <position position="1"/>
    </location>
</feature>
<evidence type="ECO:0000313" key="3">
    <source>
        <dbReference type="Proteomes" id="UP000824890"/>
    </source>
</evidence>
<feature type="region of interest" description="Disordered" evidence="1">
    <location>
        <begin position="83"/>
        <end position="105"/>
    </location>
</feature>
<feature type="compositionally biased region" description="Polar residues" evidence="1">
    <location>
        <begin position="132"/>
        <end position="143"/>
    </location>
</feature>
<dbReference type="Proteomes" id="UP000824890">
    <property type="component" value="Unassembled WGS sequence"/>
</dbReference>
<feature type="compositionally biased region" description="Polar residues" evidence="1">
    <location>
        <begin position="253"/>
        <end position="263"/>
    </location>
</feature>
<protein>
    <submittedName>
        <fullName evidence="2">Uncharacterized protein</fullName>
    </submittedName>
</protein>
<accession>A0ABQ8CP24</accession>
<comment type="caution">
    <text evidence="2">The sequence shown here is derived from an EMBL/GenBank/DDBJ whole genome shotgun (WGS) entry which is preliminary data.</text>
</comment>
<name>A0ABQ8CP24_BRANA</name>
<dbReference type="EMBL" id="JAGKQM010000007">
    <property type="protein sequence ID" value="KAH0918840.1"/>
    <property type="molecule type" value="Genomic_DNA"/>
</dbReference>
<reference evidence="2 3" key="1">
    <citation type="submission" date="2021-05" db="EMBL/GenBank/DDBJ databases">
        <title>Genome Assembly of Synthetic Allotetraploid Brassica napus Reveals Homoeologous Exchanges between Subgenomes.</title>
        <authorList>
            <person name="Davis J.T."/>
        </authorList>
    </citation>
    <scope>NUCLEOTIDE SEQUENCE [LARGE SCALE GENOMIC DNA]</scope>
    <source>
        <strain evidence="3">cv. Da-Ae</strain>
        <tissue evidence="2">Seedling</tissue>
    </source>
</reference>
<organism evidence="2 3">
    <name type="scientific">Brassica napus</name>
    <name type="common">Rape</name>
    <dbReference type="NCBI Taxonomy" id="3708"/>
    <lineage>
        <taxon>Eukaryota</taxon>
        <taxon>Viridiplantae</taxon>
        <taxon>Streptophyta</taxon>
        <taxon>Embryophyta</taxon>
        <taxon>Tracheophyta</taxon>
        <taxon>Spermatophyta</taxon>
        <taxon>Magnoliopsida</taxon>
        <taxon>eudicotyledons</taxon>
        <taxon>Gunneridae</taxon>
        <taxon>Pentapetalae</taxon>
        <taxon>rosids</taxon>
        <taxon>malvids</taxon>
        <taxon>Brassicales</taxon>
        <taxon>Brassicaceae</taxon>
        <taxon>Brassiceae</taxon>
        <taxon>Brassica</taxon>
    </lineage>
</organism>
<feature type="compositionally biased region" description="Basic and acidic residues" evidence="1">
    <location>
        <begin position="206"/>
        <end position="225"/>
    </location>
</feature>
<keyword evidence="3" id="KW-1185">Reference proteome</keyword>
<evidence type="ECO:0000256" key="1">
    <source>
        <dbReference type="SAM" id="MobiDB-lite"/>
    </source>
</evidence>
<sequence length="302" mass="34580">LTKASPPQFLIRPLYQNYYYSKDQQRLETTLQMTRRLTYAEKGKGISLSPTKTLPRRIRAPDMDTTQAIKDNEQTLIVRLTNTREQKARDCPTTNLPTYHQKTEKVQGDYARKLRADNQANSTNLHYKPLRTSGQRVEQQPFSQRRDRHGRSFGPRLSTTEADNADGNKQLSPSRRWDARPSPQLPPVTSPADSHSYRRNNSKNVLAREEIHVEDQARRNPRDIDQDQTQTHTEPEHIIPLVTRKKRGRPSGKTATAGKNTGLSGTGPKKRKENYPSEPEQSNPGPKTTVTKGYYSNNRRRG</sequence>
<proteinExistence type="predicted"/>
<feature type="compositionally biased region" description="Polar residues" evidence="1">
    <location>
        <begin position="279"/>
        <end position="302"/>
    </location>
</feature>
<feature type="compositionally biased region" description="Polar residues" evidence="1">
    <location>
        <begin position="157"/>
        <end position="173"/>
    </location>
</feature>
<feature type="region of interest" description="Disordered" evidence="1">
    <location>
        <begin position="117"/>
        <end position="302"/>
    </location>
</feature>